<keyword evidence="1" id="KW-0805">Transcription regulation</keyword>
<evidence type="ECO:0000256" key="1">
    <source>
        <dbReference type="ARBA" id="ARBA00023015"/>
    </source>
</evidence>
<dbReference type="GO" id="GO:0003677">
    <property type="term" value="F:DNA binding"/>
    <property type="evidence" value="ECO:0007669"/>
    <property type="project" value="UniProtKB-KW"/>
</dbReference>
<evidence type="ECO:0000256" key="2">
    <source>
        <dbReference type="ARBA" id="ARBA00023125"/>
    </source>
</evidence>
<name>A0A0D6B1G0_RHOSU</name>
<proteinExistence type="predicted"/>
<dbReference type="CDD" id="cd07377">
    <property type="entry name" value="WHTH_GntR"/>
    <property type="match status" value="1"/>
</dbReference>
<dbReference type="InterPro" id="IPR011711">
    <property type="entry name" value="GntR_C"/>
</dbReference>
<reference evidence="5 6" key="1">
    <citation type="submission" date="2015-02" db="EMBL/GenBank/DDBJ databases">
        <title>Genome sequene of Rhodovulum sulfidophilum DSM 2351.</title>
        <authorList>
            <person name="Nagao N."/>
        </authorList>
    </citation>
    <scope>NUCLEOTIDE SEQUENCE [LARGE SCALE GENOMIC DNA]</scope>
    <source>
        <strain evidence="5 6">DSM 2351</strain>
    </source>
</reference>
<keyword evidence="3" id="KW-0804">Transcription</keyword>
<dbReference type="SUPFAM" id="SSF48008">
    <property type="entry name" value="GntR ligand-binding domain-like"/>
    <property type="match status" value="1"/>
</dbReference>
<evidence type="ECO:0000256" key="3">
    <source>
        <dbReference type="ARBA" id="ARBA00023163"/>
    </source>
</evidence>
<dbReference type="Gene3D" id="1.10.10.10">
    <property type="entry name" value="Winged helix-like DNA-binding domain superfamily/Winged helix DNA-binding domain"/>
    <property type="match status" value="1"/>
</dbReference>
<protein>
    <submittedName>
        <fullName evidence="5">Fatty acid metabolism regulator protein</fullName>
    </submittedName>
</protein>
<gene>
    <name evidence="5" type="ORF">NHU_01527</name>
</gene>
<dbReference type="Pfam" id="PF07729">
    <property type="entry name" value="FCD"/>
    <property type="match status" value="1"/>
</dbReference>
<evidence type="ECO:0000313" key="6">
    <source>
        <dbReference type="Proteomes" id="UP000064912"/>
    </source>
</evidence>
<dbReference type="InterPro" id="IPR036390">
    <property type="entry name" value="WH_DNA-bd_sf"/>
</dbReference>
<dbReference type="EMBL" id="AP014800">
    <property type="protein sequence ID" value="BAQ68685.1"/>
    <property type="molecule type" value="Genomic_DNA"/>
</dbReference>
<dbReference type="PROSITE" id="PS50949">
    <property type="entry name" value="HTH_GNTR"/>
    <property type="match status" value="1"/>
</dbReference>
<dbReference type="PANTHER" id="PTHR43537:SF24">
    <property type="entry name" value="GLUCONATE OPERON TRANSCRIPTIONAL REPRESSOR"/>
    <property type="match status" value="1"/>
</dbReference>
<organism evidence="5 6">
    <name type="scientific">Rhodovulum sulfidophilum</name>
    <name type="common">Rhodobacter sulfidophilus</name>
    <dbReference type="NCBI Taxonomy" id="35806"/>
    <lineage>
        <taxon>Bacteria</taxon>
        <taxon>Pseudomonadati</taxon>
        <taxon>Pseudomonadota</taxon>
        <taxon>Alphaproteobacteria</taxon>
        <taxon>Rhodobacterales</taxon>
        <taxon>Paracoccaceae</taxon>
        <taxon>Rhodovulum</taxon>
    </lineage>
</organism>
<dbReference type="Proteomes" id="UP000064912">
    <property type="component" value="Chromosome"/>
</dbReference>
<evidence type="ECO:0000259" key="4">
    <source>
        <dbReference type="PROSITE" id="PS50949"/>
    </source>
</evidence>
<dbReference type="Gene3D" id="1.20.120.530">
    <property type="entry name" value="GntR ligand-binding domain-like"/>
    <property type="match status" value="1"/>
</dbReference>
<dbReference type="PATRIC" id="fig|35806.4.peg.1577"/>
<dbReference type="AlphaFoldDB" id="A0A0D6B1G0"/>
<dbReference type="PANTHER" id="PTHR43537">
    <property type="entry name" value="TRANSCRIPTIONAL REGULATOR, GNTR FAMILY"/>
    <property type="match status" value="1"/>
</dbReference>
<keyword evidence="2" id="KW-0238">DNA-binding</keyword>
<dbReference type="GO" id="GO:0003700">
    <property type="term" value="F:DNA-binding transcription factor activity"/>
    <property type="evidence" value="ECO:0007669"/>
    <property type="project" value="InterPro"/>
</dbReference>
<dbReference type="SMART" id="SM00345">
    <property type="entry name" value="HTH_GNTR"/>
    <property type="match status" value="1"/>
</dbReference>
<dbReference type="InterPro" id="IPR000524">
    <property type="entry name" value="Tscrpt_reg_HTH_GntR"/>
</dbReference>
<evidence type="ECO:0000313" key="5">
    <source>
        <dbReference type="EMBL" id="BAQ68685.1"/>
    </source>
</evidence>
<dbReference type="InterPro" id="IPR008920">
    <property type="entry name" value="TF_FadR/GntR_C"/>
</dbReference>
<dbReference type="SUPFAM" id="SSF46785">
    <property type="entry name" value="Winged helix' DNA-binding domain"/>
    <property type="match status" value="1"/>
</dbReference>
<sequence>MMIKKIDIPSIRDSVYMQMREMILDGVWAPGTRIDLNQLAAEFGVSKTPLNEAIQMLIREGILAVKPRSGTFVSALDLDEILETFDFRLILEKGAAEAILANASAPILRGLETLNDRMAEIAENPGSLEDYRRMLRLDDEFHQKIMFLSGNAQLIEHYEQLSARLMLMRMIGTFSPKDYKATISDHRAILAALRSGEWEAFSAASATHVANAKAKVRRGLGSASTK</sequence>
<dbReference type="SMART" id="SM00895">
    <property type="entry name" value="FCD"/>
    <property type="match status" value="1"/>
</dbReference>
<dbReference type="KEGG" id="rsu:NHU_01527"/>
<dbReference type="Pfam" id="PF00392">
    <property type="entry name" value="GntR"/>
    <property type="match status" value="1"/>
</dbReference>
<dbReference type="InterPro" id="IPR036388">
    <property type="entry name" value="WH-like_DNA-bd_sf"/>
</dbReference>
<feature type="domain" description="HTH gntR-type" evidence="4">
    <location>
        <begin position="9"/>
        <end position="76"/>
    </location>
</feature>
<accession>A0A0D6B1G0</accession>